<dbReference type="Proteomes" id="UP000629098">
    <property type="component" value="Unassembled WGS sequence"/>
</dbReference>
<dbReference type="Pfam" id="PF10502">
    <property type="entry name" value="Peptidase_S26"/>
    <property type="match status" value="1"/>
</dbReference>
<dbReference type="PANTHER" id="PTHR43390">
    <property type="entry name" value="SIGNAL PEPTIDASE I"/>
    <property type="match status" value="1"/>
</dbReference>
<comment type="catalytic activity">
    <reaction evidence="1 7">
        <text>Cleavage of hydrophobic, N-terminal signal or leader sequences from secreted and periplasmic proteins.</text>
        <dbReference type="EC" id="3.4.21.89"/>
    </reaction>
</comment>
<dbReference type="SUPFAM" id="SSF51306">
    <property type="entry name" value="LexA/Signal peptidase"/>
    <property type="match status" value="1"/>
</dbReference>
<gene>
    <name evidence="9" type="primary">lepB</name>
    <name evidence="9" type="ORF">ICL16_14235</name>
</gene>
<name>A0A8J6XKG2_9CYAN</name>
<dbReference type="AlphaFoldDB" id="A0A8J6XKG2"/>
<evidence type="ECO:0000256" key="7">
    <source>
        <dbReference type="RuleBase" id="RU362042"/>
    </source>
</evidence>
<dbReference type="CDD" id="cd06530">
    <property type="entry name" value="S26_SPase_I"/>
    <property type="match status" value="1"/>
</dbReference>
<dbReference type="GO" id="GO:0006465">
    <property type="term" value="P:signal peptide processing"/>
    <property type="evidence" value="ECO:0007669"/>
    <property type="project" value="InterPro"/>
</dbReference>
<reference evidence="9" key="1">
    <citation type="submission" date="2020-09" db="EMBL/GenBank/DDBJ databases">
        <title>Iningainema tapete sp. nov. (Scytonemataceae, Cyanobacteria) from greenhouses in central Florida (USA) produces two types of nodularin with biosynthetic potential for microcystin-LR and anabaenopeptins.</title>
        <authorList>
            <person name="Berthold D.E."/>
            <person name="Lefler F.W."/>
            <person name="Huang I.-S."/>
            <person name="Abdulla H."/>
            <person name="Zimba P.V."/>
            <person name="Laughinghouse H.D. IV."/>
        </authorList>
    </citation>
    <scope>NUCLEOTIDE SEQUENCE</scope>
    <source>
        <strain evidence="9">BLCCT55</strain>
    </source>
</reference>
<dbReference type="PROSITE" id="PS00760">
    <property type="entry name" value="SPASE_I_2"/>
    <property type="match status" value="1"/>
</dbReference>
<dbReference type="InterPro" id="IPR019533">
    <property type="entry name" value="Peptidase_S26"/>
</dbReference>
<dbReference type="Gene3D" id="2.10.109.10">
    <property type="entry name" value="Umud Fragment, subunit A"/>
    <property type="match status" value="1"/>
</dbReference>
<proteinExistence type="inferred from homology"/>
<organism evidence="9 10">
    <name type="scientific">Iningainema tapete BLCC-T55</name>
    <dbReference type="NCBI Taxonomy" id="2748662"/>
    <lineage>
        <taxon>Bacteria</taxon>
        <taxon>Bacillati</taxon>
        <taxon>Cyanobacteriota</taxon>
        <taxon>Cyanophyceae</taxon>
        <taxon>Nostocales</taxon>
        <taxon>Scytonemataceae</taxon>
        <taxon>Iningainema tapete</taxon>
    </lineage>
</organism>
<dbReference type="InterPro" id="IPR000223">
    <property type="entry name" value="Pept_S26A_signal_pept_1"/>
</dbReference>
<keyword evidence="5 7" id="KW-0378">Hydrolase</keyword>
<feature type="active site" evidence="6">
    <location>
        <position position="128"/>
    </location>
</feature>
<dbReference type="InterPro" id="IPR036286">
    <property type="entry name" value="LexA/Signal_pep-like_sf"/>
</dbReference>
<comment type="similarity">
    <text evidence="3 7">Belongs to the peptidase S26 family.</text>
</comment>
<dbReference type="EC" id="3.4.21.89" evidence="4 7"/>
<dbReference type="PROSITE" id="PS00761">
    <property type="entry name" value="SPASE_I_3"/>
    <property type="match status" value="1"/>
</dbReference>
<dbReference type="GO" id="GO:0009003">
    <property type="term" value="F:signal peptidase activity"/>
    <property type="evidence" value="ECO:0007669"/>
    <property type="project" value="UniProtKB-EC"/>
</dbReference>
<evidence type="ECO:0000313" key="9">
    <source>
        <dbReference type="EMBL" id="MBD2773194.1"/>
    </source>
</evidence>
<sequence>MRFPKISLTFLILLSAAIPFTFVEGASIGALQEKEQLLASKITVNPLLAQKQQPESNQNQAEDVFEVKYLPTASMEPTIRSSTNLKQADWILVDKFAYRSQLPKRGDLVLFEPTEELRQQEHRDLYIKRIIALPGEQVELKNGKVYINNQLLQENYLSPTQLTSVDICTSGQQPPFLSKPQIIPSNSYLVLGDNRTQSYDGRCWGVVERKNIVSQAVRIVMPPMRKRELDETRNSQQRQSENLFLKQIGLL</sequence>
<keyword evidence="7" id="KW-0645">Protease</keyword>
<comment type="subcellular location">
    <subcellularLocation>
        <location evidence="2">Cell membrane</location>
        <topology evidence="2">Single-pass type II membrane protein</topology>
    </subcellularLocation>
    <subcellularLocation>
        <location evidence="7">Membrane</location>
        <topology evidence="7">Single-pass type II membrane protein</topology>
    </subcellularLocation>
</comment>
<evidence type="ECO:0000313" key="10">
    <source>
        <dbReference type="Proteomes" id="UP000629098"/>
    </source>
</evidence>
<dbReference type="PANTHER" id="PTHR43390:SF1">
    <property type="entry name" value="CHLOROPLAST PROCESSING PEPTIDASE"/>
    <property type="match status" value="1"/>
</dbReference>
<protein>
    <recommendedName>
        <fullName evidence="4 7">Signal peptidase I</fullName>
        <ecNumber evidence="4 7">3.4.21.89</ecNumber>
    </recommendedName>
</protein>
<feature type="active site" evidence="6">
    <location>
        <position position="74"/>
    </location>
</feature>
<dbReference type="InterPro" id="IPR019758">
    <property type="entry name" value="Pept_S26A_signal_pept_1_CS"/>
</dbReference>
<dbReference type="GO" id="GO:0004252">
    <property type="term" value="F:serine-type endopeptidase activity"/>
    <property type="evidence" value="ECO:0007669"/>
    <property type="project" value="InterPro"/>
</dbReference>
<dbReference type="InterPro" id="IPR019757">
    <property type="entry name" value="Pept_S26A_signal_pept_1_Lys-AS"/>
</dbReference>
<dbReference type="RefSeq" id="WP_190828682.1">
    <property type="nucleotide sequence ID" value="NZ_CAWPPI010000050.1"/>
</dbReference>
<dbReference type="NCBIfam" id="TIGR02227">
    <property type="entry name" value="sigpep_I_bact"/>
    <property type="match status" value="1"/>
</dbReference>
<dbReference type="GO" id="GO:0005886">
    <property type="term" value="C:plasma membrane"/>
    <property type="evidence" value="ECO:0007669"/>
    <property type="project" value="UniProtKB-SubCell"/>
</dbReference>
<evidence type="ECO:0000256" key="5">
    <source>
        <dbReference type="ARBA" id="ARBA00022801"/>
    </source>
</evidence>
<evidence type="ECO:0000256" key="3">
    <source>
        <dbReference type="ARBA" id="ARBA00009370"/>
    </source>
</evidence>
<evidence type="ECO:0000256" key="6">
    <source>
        <dbReference type="PIRSR" id="PIRSR600223-1"/>
    </source>
</evidence>
<feature type="domain" description="Peptidase S26" evidence="8">
    <location>
        <begin position="64"/>
        <end position="219"/>
    </location>
</feature>
<accession>A0A8J6XKG2</accession>
<keyword evidence="10" id="KW-1185">Reference proteome</keyword>
<evidence type="ECO:0000256" key="4">
    <source>
        <dbReference type="ARBA" id="ARBA00013208"/>
    </source>
</evidence>
<evidence type="ECO:0000259" key="8">
    <source>
        <dbReference type="Pfam" id="PF10502"/>
    </source>
</evidence>
<dbReference type="PRINTS" id="PR00727">
    <property type="entry name" value="LEADERPTASE"/>
</dbReference>
<evidence type="ECO:0000256" key="1">
    <source>
        <dbReference type="ARBA" id="ARBA00000677"/>
    </source>
</evidence>
<evidence type="ECO:0000256" key="2">
    <source>
        <dbReference type="ARBA" id="ARBA00004401"/>
    </source>
</evidence>
<comment type="caution">
    <text evidence="9">The sequence shown here is derived from an EMBL/GenBank/DDBJ whole genome shotgun (WGS) entry which is preliminary data.</text>
</comment>
<dbReference type="EMBL" id="JACXAE010000050">
    <property type="protein sequence ID" value="MBD2773194.1"/>
    <property type="molecule type" value="Genomic_DNA"/>
</dbReference>